<sequence>MNSCRHLLSFVSGGCWQQLVRLPQCAVGSRYISSRQNRVSILTRRKRENLGRYRHLGTTTGCLSDVPKNNVGYEGDGSESRENVSQKRDRKKIASSEEELAALETLFLEGLLSYYEGTPMFSEEEFHTLRDELEHLGSTSTRLHNIEVMWVQAAQQRDFDRNFQNEFELSQSEMKSLKAKLLEERKARPPLAEDLALATKRKIQQRSLVRRAAKESDAALDSSLRYLLFGDATLDRFKLMVLYAPAALLAGIFSSIMAISFFLFDGEVEVRISDIGRLRFFLLLAVIVYGVGWFTNFVTPRILKYLDLGHPLLLKGHCPQCGSMVSCLFTSSETRIRDERVCGKCNALVGFNHRWRKVYLVRPSSSQTKMEPD</sequence>
<protein>
    <submittedName>
        <fullName evidence="3">Uncharacterized protein</fullName>
    </submittedName>
</protein>
<dbReference type="GO" id="GO:0016730">
    <property type="term" value="F:oxidoreductase activity, acting on iron-sulfur proteins as donors"/>
    <property type="evidence" value="ECO:0007669"/>
    <property type="project" value="InterPro"/>
</dbReference>
<accession>A0AAV9IMM6</accession>
<dbReference type="GO" id="GO:0009773">
    <property type="term" value="P:photosynthetic electron transport in photosystem I"/>
    <property type="evidence" value="ECO:0007669"/>
    <property type="project" value="InterPro"/>
</dbReference>
<proteinExistence type="predicted"/>
<dbReference type="Proteomes" id="UP001300502">
    <property type="component" value="Unassembled WGS sequence"/>
</dbReference>
<dbReference type="InterPro" id="IPR039987">
    <property type="entry name" value="PGRL1"/>
</dbReference>
<reference evidence="3 4" key="1">
    <citation type="submission" date="2022-07" db="EMBL/GenBank/DDBJ databases">
        <title>Genome-wide signatures of adaptation to extreme environments.</title>
        <authorList>
            <person name="Cho C.H."/>
            <person name="Yoon H.S."/>
        </authorList>
    </citation>
    <scope>NUCLEOTIDE SEQUENCE [LARGE SCALE GENOMIC DNA]</scope>
    <source>
        <strain evidence="3 4">108.79 E11</strain>
    </source>
</reference>
<feature type="region of interest" description="Disordered" evidence="1">
    <location>
        <begin position="67"/>
        <end position="91"/>
    </location>
</feature>
<evidence type="ECO:0000313" key="3">
    <source>
        <dbReference type="EMBL" id="KAK4528790.1"/>
    </source>
</evidence>
<dbReference type="PANTHER" id="PTHR31032:SF1">
    <property type="entry name" value="PGR5-LIKE PROTEIN 1B, CHLOROPLASTIC"/>
    <property type="match status" value="1"/>
</dbReference>
<evidence type="ECO:0000256" key="1">
    <source>
        <dbReference type="SAM" id="MobiDB-lite"/>
    </source>
</evidence>
<evidence type="ECO:0000256" key="2">
    <source>
        <dbReference type="SAM" id="Phobius"/>
    </source>
</evidence>
<keyword evidence="4" id="KW-1185">Reference proteome</keyword>
<evidence type="ECO:0000313" key="4">
    <source>
        <dbReference type="Proteomes" id="UP001300502"/>
    </source>
</evidence>
<organism evidence="3 4">
    <name type="scientific">Galdieria yellowstonensis</name>
    <dbReference type="NCBI Taxonomy" id="3028027"/>
    <lineage>
        <taxon>Eukaryota</taxon>
        <taxon>Rhodophyta</taxon>
        <taxon>Bangiophyceae</taxon>
        <taxon>Galdieriales</taxon>
        <taxon>Galdieriaceae</taxon>
        <taxon>Galdieria</taxon>
    </lineage>
</organism>
<name>A0AAV9IMM6_9RHOD</name>
<dbReference type="AlphaFoldDB" id="A0AAV9IMM6"/>
<dbReference type="GO" id="GO:0009535">
    <property type="term" value="C:chloroplast thylakoid membrane"/>
    <property type="evidence" value="ECO:0007669"/>
    <property type="project" value="InterPro"/>
</dbReference>
<dbReference type="PANTHER" id="PTHR31032">
    <property type="entry name" value="PGR5-LIKE PROTEIN 1B, CHLOROPLASTIC"/>
    <property type="match status" value="1"/>
</dbReference>
<comment type="caution">
    <text evidence="3">The sequence shown here is derived from an EMBL/GenBank/DDBJ whole genome shotgun (WGS) entry which is preliminary data.</text>
</comment>
<keyword evidence="2" id="KW-1133">Transmembrane helix</keyword>
<feature type="transmembrane region" description="Helical" evidence="2">
    <location>
        <begin position="276"/>
        <end position="298"/>
    </location>
</feature>
<dbReference type="EMBL" id="JANCYU010000069">
    <property type="protein sequence ID" value="KAK4528790.1"/>
    <property type="molecule type" value="Genomic_DNA"/>
</dbReference>
<keyword evidence="2" id="KW-0812">Transmembrane</keyword>
<feature type="transmembrane region" description="Helical" evidence="2">
    <location>
        <begin position="241"/>
        <end position="264"/>
    </location>
</feature>
<gene>
    <name evidence="3" type="ORF">GAYE_SCF64G6736</name>
</gene>
<keyword evidence="2" id="KW-0472">Membrane</keyword>
<feature type="compositionally biased region" description="Basic and acidic residues" evidence="1">
    <location>
        <begin position="78"/>
        <end position="91"/>
    </location>
</feature>